<organism evidence="1 2">
    <name type="scientific">Pseudotabrizicola algicola</name>
    <dbReference type="NCBI Taxonomy" id="2709381"/>
    <lineage>
        <taxon>Bacteria</taxon>
        <taxon>Pseudomonadati</taxon>
        <taxon>Pseudomonadota</taxon>
        <taxon>Alphaproteobacteria</taxon>
        <taxon>Rhodobacterales</taxon>
        <taxon>Paracoccaceae</taxon>
        <taxon>Pseudotabrizicola</taxon>
    </lineage>
</organism>
<dbReference type="RefSeq" id="WP_164609585.1">
    <property type="nucleotide sequence ID" value="NZ_JAAIKE010000001.1"/>
</dbReference>
<gene>
    <name evidence="1" type="ORF">G3572_05295</name>
</gene>
<dbReference type="AlphaFoldDB" id="A0A6B3RHZ5"/>
<dbReference type="EMBL" id="JAAIKE010000001">
    <property type="protein sequence ID" value="NEX45610.1"/>
    <property type="molecule type" value="Genomic_DNA"/>
</dbReference>
<reference evidence="1 2" key="1">
    <citation type="submission" date="2020-02" db="EMBL/GenBank/DDBJ databases">
        <title>Rhodobacter algicola sp. nov., isolated from microalga culture.</title>
        <authorList>
            <person name="Park C.-Y."/>
        </authorList>
    </citation>
    <scope>NUCLEOTIDE SEQUENCE [LARGE SCALE GENOMIC DNA]</scope>
    <source>
        <strain evidence="1 2">ETT8</strain>
    </source>
</reference>
<comment type="caution">
    <text evidence="1">The sequence shown here is derived from an EMBL/GenBank/DDBJ whole genome shotgun (WGS) entry which is preliminary data.</text>
</comment>
<evidence type="ECO:0008006" key="3">
    <source>
        <dbReference type="Google" id="ProtNLM"/>
    </source>
</evidence>
<name>A0A6B3RHZ5_9RHOB</name>
<keyword evidence="2" id="KW-1185">Reference proteome</keyword>
<evidence type="ECO:0000313" key="2">
    <source>
        <dbReference type="Proteomes" id="UP000481421"/>
    </source>
</evidence>
<proteinExistence type="predicted"/>
<evidence type="ECO:0000313" key="1">
    <source>
        <dbReference type="EMBL" id="NEX45610.1"/>
    </source>
</evidence>
<dbReference type="Proteomes" id="UP000481421">
    <property type="component" value="Unassembled WGS sequence"/>
</dbReference>
<sequence>MVTKHVLLATVFAVTLSGCVGGGGYGSNSAPLNSAAVRTVGGAAAGALIAEATGGSKTRGALIGAVAGGGSCMLPGTNNCY</sequence>
<dbReference type="PROSITE" id="PS51257">
    <property type="entry name" value="PROKAR_LIPOPROTEIN"/>
    <property type="match status" value="1"/>
</dbReference>
<accession>A0A6B3RHZ5</accession>
<protein>
    <recommendedName>
        <fullName evidence="3">17 kDa surface antigen</fullName>
    </recommendedName>
</protein>